<dbReference type="EMBL" id="JASVDS010000008">
    <property type="protein sequence ID" value="MDL5034347.1"/>
    <property type="molecule type" value="Genomic_DNA"/>
</dbReference>
<gene>
    <name evidence="1" type="ORF">QRD43_20765</name>
</gene>
<name>A0ABT7LQ48_9BURK</name>
<dbReference type="SUPFAM" id="SSF46785">
    <property type="entry name" value="Winged helix' DNA-binding domain"/>
    <property type="match status" value="1"/>
</dbReference>
<sequence>MAKKTVAPALDAGEFFSPQLGEEGQEPLGEASKPGEVFGLLQEPQAAGYEILASDGASQQALFPAGELLTPPALAKFRKGIALLHSAPVSRDQNHTLNSRRIMDAIVALVQIEFKRMPKAVVEKMREYEASPMFYVSKGELRKMAGIGTKNYEEIEKILDRLHEMPLRWNILGEDASTEWDMKSRFLSTYGIGKGAKQGMVCFAIDPRVLSLILEPKFWVTLQFEITPHLRLEAAYTLYQHAWRYIGTFNKVTADFPVATWIELLIGNSRHVKVDPKTGEKSVVDYSDFKRRYLLPALARINSISALGHTIELREHRSGLKVKRLQFKFVAKRQESLELPMSWPEAIIETLKQIGFTEDEVATLSQGFSLDDVIESLARFRQAQERKAKQGERIGSPTSFFTGVLTNVANQAVLDAEKFAEIEKVAKAEEAEKLRKQREERALVDFNLRRHKIFKAALLAWPEERRMNFFKEFEGSQDFRSATRAIIAKGWESAGMSAWNELREWAAKRRPSDWAELLPNPEDQSLEAWLLWRLDQVGTTPTDS</sequence>
<evidence type="ECO:0000313" key="1">
    <source>
        <dbReference type="EMBL" id="MDL5034347.1"/>
    </source>
</evidence>
<protein>
    <submittedName>
        <fullName evidence="1">Replication initiation protein</fullName>
    </submittedName>
</protein>
<comment type="caution">
    <text evidence="1">The sequence shown here is derived from an EMBL/GenBank/DDBJ whole genome shotgun (WGS) entry which is preliminary data.</text>
</comment>
<evidence type="ECO:0000313" key="2">
    <source>
        <dbReference type="Proteomes" id="UP001238603"/>
    </source>
</evidence>
<proteinExistence type="predicted"/>
<reference evidence="1 2" key="1">
    <citation type="submission" date="2023-06" db="EMBL/GenBank/DDBJ databases">
        <title>Pelomonas sp. APW6 16S ribosomal RNA gene genome sequencing and assembly.</title>
        <authorList>
            <person name="Woo H."/>
        </authorList>
    </citation>
    <scope>NUCLEOTIDE SEQUENCE [LARGE SCALE GENOMIC DNA]</scope>
    <source>
        <strain evidence="1 2">APW6</strain>
    </source>
</reference>
<keyword evidence="2" id="KW-1185">Reference proteome</keyword>
<dbReference type="RefSeq" id="WP_285984423.1">
    <property type="nucleotide sequence ID" value="NZ_JASVDS010000008.1"/>
</dbReference>
<organism evidence="1 2">
    <name type="scientific">Roseateles subflavus</name>
    <dbReference type="NCBI Taxonomy" id="3053353"/>
    <lineage>
        <taxon>Bacteria</taxon>
        <taxon>Pseudomonadati</taxon>
        <taxon>Pseudomonadota</taxon>
        <taxon>Betaproteobacteria</taxon>
        <taxon>Burkholderiales</taxon>
        <taxon>Sphaerotilaceae</taxon>
        <taxon>Roseateles</taxon>
    </lineage>
</organism>
<dbReference type="InterPro" id="IPR036390">
    <property type="entry name" value="WH_DNA-bd_sf"/>
</dbReference>
<dbReference type="InterPro" id="IPR036388">
    <property type="entry name" value="WH-like_DNA-bd_sf"/>
</dbReference>
<accession>A0ABT7LQ48</accession>
<dbReference type="Proteomes" id="UP001238603">
    <property type="component" value="Unassembled WGS sequence"/>
</dbReference>
<dbReference type="Gene3D" id="1.10.10.10">
    <property type="entry name" value="Winged helix-like DNA-binding domain superfamily/Winged helix DNA-binding domain"/>
    <property type="match status" value="1"/>
</dbReference>